<comment type="caution">
    <text evidence="1">The sequence shown here is derived from an EMBL/GenBank/DDBJ whole genome shotgun (WGS) entry which is preliminary data.</text>
</comment>
<dbReference type="Proteomes" id="UP000179840">
    <property type="component" value="Unassembled WGS sequence"/>
</dbReference>
<evidence type="ECO:0000313" key="2">
    <source>
        <dbReference type="Proteomes" id="UP000179840"/>
    </source>
</evidence>
<proteinExistence type="predicted"/>
<reference evidence="1 2" key="1">
    <citation type="submission" date="2015-06" db="EMBL/GenBank/DDBJ databases">
        <title>Draft genome sequencing of a biphenyl-degrading bacterium, Janthinobacterium lividum MEG1.</title>
        <authorList>
            <person name="Shimodaira J."/>
            <person name="Hatta T."/>
        </authorList>
    </citation>
    <scope>NUCLEOTIDE SEQUENCE [LARGE SCALE GENOMIC DNA]</scope>
    <source>
        <strain evidence="1 2">MEG1</strain>
    </source>
</reference>
<evidence type="ECO:0000313" key="1">
    <source>
        <dbReference type="EMBL" id="OHV96230.1"/>
    </source>
</evidence>
<gene>
    <name evidence="1" type="ORF">AKG95_15670</name>
</gene>
<organism evidence="1 2">
    <name type="scientific">Janthinobacterium lividum</name>
    <dbReference type="NCBI Taxonomy" id="29581"/>
    <lineage>
        <taxon>Bacteria</taxon>
        <taxon>Pseudomonadati</taxon>
        <taxon>Pseudomonadota</taxon>
        <taxon>Betaproteobacteria</taxon>
        <taxon>Burkholderiales</taxon>
        <taxon>Oxalobacteraceae</taxon>
        <taxon>Janthinobacterium</taxon>
    </lineage>
</organism>
<dbReference type="RefSeq" id="WP_071077726.1">
    <property type="nucleotide sequence ID" value="NZ_LFKP01000008.1"/>
</dbReference>
<dbReference type="AlphaFoldDB" id="A0A1S1U714"/>
<protein>
    <submittedName>
        <fullName evidence="1">Uncharacterized protein</fullName>
    </submittedName>
</protein>
<accession>A0A1S1U714</accession>
<dbReference type="EMBL" id="LFKP01000008">
    <property type="protein sequence ID" value="OHV96230.1"/>
    <property type="molecule type" value="Genomic_DNA"/>
</dbReference>
<sequence>MIALLHRLLAAHRHYQAQHQHRMNKMRLAGVRRELAGLEEMRKELITAQIEALIDLDASAARVQRLGRAHREAQWTSSAKP</sequence>
<name>A0A1S1U714_9BURK</name>